<dbReference type="Gene3D" id="3.30.450.20">
    <property type="entry name" value="PAS domain"/>
    <property type="match status" value="1"/>
</dbReference>
<reference evidence="4 5" key="1">
    <citation type="submission" date="2020-08" db="EMBL/GenBank/DDBJ databases">
        <title>Above-ground endophytic microbial communities from plants in different locations in the United States.</title>
        <authorList>
            <person name="Frank C."/>
        </authorList>
    </citation>
    <scope>NUCLEOTIDE SEQUENCE [LARGE SCALE GENOMIC DNA]</scope>
    <source>
        <strain evidence="4 5">WP4_2_2</strain>
    </source>
</reference>
<dbReference type="SUPFAM" id="SSF55785">
    <property type="entry name" value="PYP-like sensor domain (PAS domain)"/>
    <property type="match status" value="1"/>
</dbReference>
<dbReference type="PANTHER" id="PTHR46663">
    <property type="entry name" value="DIGUANYLATE CYCLASE DGCT-RELATED"/>
    <property type="match status" value="1"/>
</dbReference>
<dbReference type="PROSITE" id="PS50113">
    <property type="entry name" value="PAC"/>
    <property type="match status" value="1"/>
</dbReference>
<evidence type="ECO:0000313" key="4">
    <source>
        <dbReference type="EMBL" id="MBB6106174.1"/>
    </source>
</evidence>
<dbReference type="SUPFAM" id="SSF55073">
    <property type="entry name" value="Nucleotide cyclase"/>
    <property type="match status" value="1"/>
</dbReference>
<gene>
    <name evidence="4" type="ORF">F4827_006045</name>
</gene>
<evidence type="ECO:0000313" key="5">
    <source>
        <dbReference type="Proteomes" id="UP000571554"/>
    </source>
</evidence>
<dbReference type="PANTHER" id="PTHR46663:SF4">
    <property type="entry name" value="DIGUANYLATE CYCLASE DGCT-RELATED"/>
    <property type="match status" value="1"/>
</dbReference>
<dbReference type="InterPro" id="IPR000160">
    <property type="entry name" value="GGDEF_dom"/>
</dbReference>
<dbReference type="SMART" id="SM00086">
    <property type="entry name" value="PAC"/>
    <property type="match status" value="1"/>
</dbReference>
<dbReference type="RefSeq" id="WP_183730939.1">
    <property type="nucleotide sequence ID" value="NZ_JACHBW010000023.1"/>
</dbReference>
<dbReference type="CDD" id="cd01949">
    <property type="entry name" value="GGDEF"/>
    <property type="match status" value="1"/>
</dbReference>
<dbReference type="InterPro" id="IPR052163">
    <property type="entry name" value="DGC-Regulatory_Protein"/>
</dbReference>
<dbReference type="CDD" id="cd00130">
    <property type="entry name" value="PAS"/>
    <property type="match status" value="1"/>
</dbReference>
<dbReference type="Pfam" id="PF13426">
    <property type="entry name" value="PAS_9"/>
    <property type="match status" value="1"/>
</dbReference>
<dbReference type="InterPro" id="IPR000014">
    <property type="entry name" value="PAS"/>
</dbReference>
<evidence type="ECO:0000259" key="1">
    <source>
        <dbReference type="PROSITE" id="PS50112"/>
    </source>
</evidence>
<proteinExistence type="predicted"/>
<feature type="domain" description="GGDEF" evidence="3">
    <location>
        <begin position="295"/>
        <end position="428"/>
    </location>
</feature>
<dbReference type="FunFam" id="3.30.70.270:FF:000001">
    <property type="entry name" value="Diguanylate cyclase domain protein"/>
    <property type="match status" value="1"/>
</dbReference>
<dbReference type="SMART" id="SM00091">
    <property type="entry name" value="PAS"/>
    <property type="match status" value="1"/>
</dbReference>
<dbReference type="InterPro" id="IPR035965">
    <property type="entry name" value="PAS-like_dom_sf"/>
</dbReference>
<dbReference type="InterPro" id="IPR001610">
    <property type="entry name" value="PAC"/>
</dbReference>
<evidence type="ECO:0000259" key="2">
    <source>
        <dbReference type="PROSITE" id="PS50113"/>
    </source>
</evidence>
<name>A0A7W9U367_9BURK</name>
<dbReference type="Pfam" id="PF00990">
    <property type="entry name" value="GGDEF"/>
    <property type="match status" value="1"/>
</dbReference>
<dbReference type="InterPro" id="IPR043128">
    <property type="entry name" value="Rev_trsase/Diguanyl_cyclase"/>
</dbReference>
<feature type="domain" description="PAS" evidence="1">
    <location>
        <begin position="152"/>
        <end position="207"/>
    </location>
</feature>
<dbReference type="NCBIfam" id="TIGR00254">
    <property type="entry name" value="GGDEF"/>
    <property type="match status" value="1"/>
</dbReference>
<accession>A0A7W9U367</accession>
<dbReference type="NCBIfam" id="TIGR00229">
    <property type="entry name" value="sensory_box"/>
    <property type="match status" value="1"/>
</dbReference>
<dbReference type="InterPro" id="IPR000700">
    <property type="entry name" value="PAS-assoc_C"/>
</dbReference>
<comment type="caution">
    <text evidence="4">The sequence shown here is derived from an EMBL/GenBank/DDBJ whole genome shotgun (WGS) entry which is preliminary data.</text>
</comment>
<dbReference type="SMART" id="SM00267">
    <property type="entry name" value="GGDEF"/>
    <property type="match status" value="1"/>
</dbReference>
<dbReference type="AlphaFoldDB" id="A0A7W9U367"/>
<evidence type="ECO:0000259" key="3">
    <source>
        <dbReference type="PROSITE" id="PS50887"/>
    </source>
</evidence>
<sequence>MSAPNTVQNDLESEYEALLSFMYLSPVGIVRSNKSGFVDMMNPLAAQLLMPLVKGGNIQNIFDSLASVAPELRNLVASFKAERGPVCENHRVFVTPAKDDAVVLSCSIIKVSADVLMMVLTDISRQVAAERRARQTESWLAGIYTSVNDFAVFTLDAQGCIDSWNPSVERLTGFDEAEVIGRMLSRFYADDEIVLHRLPEHIALTRDEGWHVEEFWCETKAGRRYWGQVLVAVLREEEGNVSGYSVVLRDITERKVHGDNLARLLTTDHLTGVTNRAHFFEIAESEVARAERHGRALSLVMLDADHFKRINDTAGHQAGDEVLKRIADEAKALLRMSDIVARLGGEEFVLLLPSTTAGEAMVVAERLRVAVERAFIETAAGQLNATISLGVASLGDAIPTLQDLLAAADRALYDAKQAGRNCVRGGIVESEGVAFSASEEGKTART</sequence>
<protein>
    <submittedName>
        <fullName evidence="4">Diguanylate cyclase (GGDEF)-like protein/PAS domain S-box-containing protein</fullName>
    </submittedName>
</protein>
<keyword evidence="5" id="KW-1185">Reference proteome</keyword>
<dbReference type="Proteomes" id="UP000571554">
    <property type="component" value="Unassembled WGS sequence"/>
</dbReference>
<dbReference type="Gene3D" id="3.30.70.270">
    <property type="match status" value="1"/>
</dbReference>
<organism evidence="4 5">
    <name type="scientific">Paraburkholderia bannensis</name>
    <dbReference type="NCBI Taxonomy" id="765414"/>
    <lineage>
        <taxon>Bacteria</taxon>
        <taxon>Pseudomonadati</taxon>
        <taxon>Pseudomonadota</taxon>
        <taxon>Betaproteobacteria</taxon>
        <taxon>Burkholderiales</taxon>
        <taxon>Burkholderiaceae</taxon>
        <taxon>Paraburkholderia</taxon>
    </lineage>
</organism>
<feature type="domain" description="PAC" evidence="2">
    <location>
        <begin position="211"/>
        <end position="263"/>
    </location>
</feature>
<dbReference type="InterPro" id="IPR029787">
    <property type="entry name" value="Nucleotide_cyclase"/>
</dbReference>
<dbReference type="EMBL" id="JACHBW010000023">
    <property type="protein sequence ID" value="MBB6106174.1"/>
    <property type="molecule type" value="Genomic_DNA"/>
</dbReference>
<dbReference type="GO" id="GO:0003824">
    <property type="term" value="F:catalytic activity"/>
    <property type="evidence" value="ECO:0007669"/>
    <property type="project" value="UniProtKB-ARBA"/>
</dbReference>
<dbReference type="PROSITE" id="PS50112">
    <property type="entry name" value="PAS"/>
    <property type="match status" value="1"/>
</dbReference>
<dbReference type="PROSITE" id="PS50887">
    <property type="entry name" value="GGDEF"/>
    <property type="match status" value="1"/>
</dbReference>